<name>A0A8W8JZ67_MAGGI</name>
<keyword evidence="9" id="KW-0472">Membrane</keyword>
<organism evidence="14 15">
    <name type="scientific">Magallana gigas</name>
    <name type="common">Pacific oyster</name>
    <name type="synonym">Crassostrea gigas</name>
    <dbReference type="NCBI Taxonomy" id="29159"/>
    <lineage>
        <taxon>Eukaryota</taxon>
        <taxon>Metazoa</taxon>
        <taxon>Spiralia</taxon>
        <taxon>Lophotrochozoa</taxon>
        <taxon>Mollusca</taxon>
        <taxon>Bivalvia</taxon>
        <taxon>Autobranchia</taxon>
        <taxon>Pteriomorphia</taxon>
        <taxon>Ostreida</taxon>
        <taxon>Ostreoidea</taxon>
        <taxon>Ostreidae</taxon>
        <taxon>Magallana</taxon>
    </lineage>
</organism>
<comment type="subcellular location">
    <subcellularLocation>
        <location evidence="1">Membrane</location>
        <topology evidence="1">Single-pass type II membrane protein</topology>
    </subcellularLocation>
</comment>
<dbReference type="AlphaFoldDB" id="A0A8W8JZ67"/>
<proteinExistence type="inferred from homology"/>
<dbReference type="InterPro" id="IPR027791">
    <property type="entry name" value="Galactosyl_T_C"/>
</dbReference>
<accession>A0A8W8JZ67</accession>
<dbReference type="Proteomes" id="UP000005408">
    <property type="component" value="Unassembled WGS sequence"/>
</dbReference>
<keyword evidence="8" id="KW-1133">Transmembrane helix</keyword>
<dbReference type="InterPro" id="IPR003859">
    <property type="entry name" value="Galactosyl_T"/>
</dbReference>
<evidence type="ECO:0000256" key="9">
    <source>
        <dbReference type="ARBA" id="ARBA00023136"/>
    </source>
</evidence>
<comment type="similarity">
    <text evidence="3 11">Belongs to the glycosyltransferase 7 family.</text>
</comment>
<evidence type="ECO:0000259" key="12">
    <source>
        <dbReference type="Pfam" id="PF02709"/>
    </source>
</evidence>
<comment type="function">
    <text evidence="11">Catalyses the transfer of galactose onto proteins or lipids.</text>
</comment>
<dbReference type="Gene3D" id="3.90.550.10">
    <property type="entry name" value="Spore Coat Polysaccharide Biosynthesis Protein SpsA, Chain A"/>
    <property type="match status" value="1"/>
</dbReference>
<dbReference type="CDD" id="cd00899">
    <property type="entry name" value="b4GalT"/>
    <property type="match status" value="1"/>
</dbReference>
<protein>
    <recommendedName>
        <fullName evidence="11">Beta-1,4-galactosyltransferase</fullName>
        <ecNumber evidence="11">2.4.1.-</ecNumber>
    </recommendedName>
</protein>
<keyword evidence="6" id="KW-0812">Transmembrane</keyword>
<evidence type="ECO:0000256" key="5">
    <source>
        <dbReference type="ARBA" id="ARBA00022679"/>
    </source>
</evidence>
<evidence type="ECO:0000256" key="6">
    <source>
        <dbReference type="ARBA" id="ARBA00022692"/>
    </source>
</evidence>
<dbReference type="EC" id="2.4.1.-" evidence="11"/>
<dbReference type="Pfam" id="PF02709">
    <property type="entry name" value="Glyco_transf_7C"/>
    <property type="match status" value="1"/>
</dbReference>
<dbReference type="InterPro" id="IPR027995">
    <property type="entry name" value="Galactosyl_T_N"/>
</dbReference>
<reference evidence="14" key="1">
    <citation type="submission" date="2022-08" db="UniProtKB">
        <authorList>
            <consortium name="EnsemblMetazoa"/>
        </authorList>
    </citation>
    <scope>IDENTIFICATION</scope>
    <source>
        <strain evidence="14">05x7-T-G4-1.051#20</strain>
    </source>
</reference>
<evidence type="ECO:0000256" key="4">
    <source>
        <dbReference type="ARBA" id="ARBA00022676"/>
    </source>
</evidence>
<dbReference type="GO" id="GO:0005975">
    <property type="term" value="P:carbohydrate metabolic process"/>
    <property type="evidence" value="ECO:0007669"/>
    <property type="project" value="InterPro"/>
</dbReference>
<keyword evidence="5 11" id="KW-0808">Transferase</keyword>
<dbReference type="SUPFAM" id="SSF53448">
    <property type="entry name" value="Nucleotide-diphospho-sugar transferases"/>
    <property type="match status" value="1"/>
</dbReference>
<feature type="domain" description="Galactosyltransferase N-terminal" evidence="13">
    <location>
        <begin position="22"/>
        <end position="154"/>
    </location>
</feature>
<dbReference type="PANTHER" id="PTHR19300:SF57">
    <property type="entry name" value="BETA-1,4-N-ACETYLGALACTOSAMINYLTRANSFERASE"/>
    <property type="match status" value="1"/>
</dbReference>
<feature type="domain" description="Galactosyltransferase C-terminal" evidence="12">
    <location>
        <begin position="159"/>
        <end position="235"/>
    </location>
</feature>
<evidence type="ECO:0000256" key="11">
    <source>
        <dbReference type="RuleBase" id="RU368121"/>
    </source>
</evidence>
<keyword evidence="4 11" id="KW-0328">Glycosyltransferase</keyword>
<dbReference type="GO" id="GO:0008378">
    <property type="term" value="F:galactosyltransferase activity"/>
    <property type="evidence" value="ECO:0007669"/>
    <property type="project" value="TreeGrafter"/>
</dbReference>
<dbReference type="PANTHER" id="PTHR19300">
    <property type="entry name" value="BETA-1,4-GALACTOSYLTRANSFERASE"/>
    <property type="match status" value="1"/>
</dbReference>
<evidence type="ECO:0000313" key="15">
    <source>
        <dbReference type="Proteomes" id="UP000005408"/>
    </source>
</evidence>
<keyword evidence="15" id="KW-1185">Reference proteome</keyword>
<evidence type="ECO:0000313" key="14">
    <source>
        <dbReference type="EnsemblMetazoa" id="G2170.1:cds"/>
    </source>
</evidence>
<dbReference type="Pfam" id="PF13733">
    <property type="entry name" value="Glyco_transf_7N"/>
    <property type="match status" value="1"/>
</dbReference>
<dbReference type="InterPro" id="IPR029044">
    <property type="entry name" value="Nucleotide-diphossugar_trans"/>
</dbReference>
<dbReference type="PRINTS" id="PR02050">
    <property type="entry name" value="B14GALTRFASE"/>
</dbReference>
<keyword evidence="10 11" id="KW-0325">Glycoprotein</keyword>
<dbReference type="GO" id="GO:0005794">
    <property type="term" value="C:Golgi apparatus"/>
    <property type="evidence" value="ECO:0007669"/>
    <property type="project" value="TreeGrafter"/>
</dbReference>
<evidence type="ECO:0000259" key="13">
    <source>
        <dbReference type="Pfam" id="PF13733"/>
    </source>
</evidence>
<evidence type="ECO:0000256" key="3">
    <source>
        <dbReference type="ARBA" id="ARBA00005735"/>
    </source>
</evidence>
<keyword evidence="7 11" id="KW-0735">Signal-anchor</keyword>
<evidence type="ECO:0000256" key="7">
    <source>
        <dbReference type="ARBA" id="ARBA00022968"/>
    </source>
</evidence>
<evidence type="ECO:0000256" key="8">
    <source>
        <dbReference type="ARBA" id="ARBA00022989"/>
    </source>
</evidence>
<sequence>MCGRHYGEIATLTKTEGRLTTCPLIPIGLVGSITVNKTDPQTWTTIEQKYSVIKDGGFVPENCTSRQRVAILVPFRDRESHLRIFLNHMHAFLMKQQLEYAIYVIEQSKDFEFNRGFLFNVGFKEALKDSDYDCFVFHDVDLLPENDHNIYTCPVDQPKHLSVILENWDYKLPYDANFGGVSAMTKEQYEAVNGFSNSFFGWGGEDDDFYNRVVWANMSIYRAITGVGRYSSLQHVTATENPARYKILSKGKEQMWKDGLRFVFHILKDTDESKVKLYEPQSDTQTCGLGSNFQRKIPKRYQDLIGDM</sequence>
<evidence type="ECO:0000256" key="1">
    <source>
        <dbReference type="ARBA" id="ARBA00004606"/>
    </source>
</evidence>
<comment type="pathway">
    <text evidence="2 11">Protein modification; protein glycosylation.</text>
</comment>
<dbReference type="EnsemblMetazoa" id="G2170.1">
    <property type="protein sequence ID" value="G2170.1:cds"/>
    <property type="gene ID" value="G2170"/>
</dbReference>
<evidence type="ECO:0000256" key="2">
    <source>
        <dbReference type="ARBA" id="ARBA00004922"/>
    </source>
</evidence>
<evidence type="ECO:0000256" key="10">
    <source>
        <dbReference type="ARBA" id="ARBA00023180"/>
    </source>
</evidence>
<dbReference type="GO" id="GO:0016020">
    <property type="term" value="C:membrane"/>
    <property type="evidence" value="ECO:0007669"/>
    <property type="project" value="UniProtKB-SubCell"/>
</dbReference>